<proteinExistence type="predicted"/>
<organism evidence="1">
    <name type="scientific">Arundo donax</name>
    <name type="common">Giant reed</name>
    <name type="synonym">Donax arundinaceus</name>
    <dbReference type="NCBI Taxonomy" id="35708"/>
    <lineage>
        <taxon>Eukaryota</taxon>
        <taxon>Viridiplantae</taxon>
        <taxon>Streptophyta</taxon>
        <taxon>Embryophyta</taxon>
        <taxon>Tracheophyta</taxon>
        <taxon>Spermatophyta</taxon>
        <taxon>Magnoliopsida</taxon>
        <taxon>Liliopsida</taxon>
        <taxon>Poales</taxon>
        <taxon>Poaceae</taxon>
        <taxon>PACMAD clade</taxon>
        <taxon>Arundinoideae</taxon>
        <taxon>Arundineae</taxon>
        <taxon>Arundo</taxon>
    </lineage>
</organism>
<name>A0A0A9ECF4_ARUDO</name>
<sequence length="66" mass="7979">MFSLKKQEYQITNGDKPSRPSYCHLFAARIESWCLQSPDLGVRRIIYAMMHCNFYCLPWRYKSKDR</sequence>
<evidence type="ECO:0000313" key="1">
    <source>
        <dbReference type="EMBL" id="JAD95565.1"/>
    </source>
</evidence>
<dbReference type="AlphaFoldDB" id="A0A0A9ECF4"/>
<dbReference type="EMBL" id="GBRH01202330">
    <property type="protein sequence ID" value="JAD95565.1"/>
    <property type="molecule type" value="Transcribed_RNA"/>
</dbReference>
<reference evidence="1" key="1">
    <citation type="submission" date="2014-09" db="EMBL/GenBank/DDBJ databases">
        <authorList>
            <person name="Magalhaes I.L.F."/>
            <person name="Oliveira U."/>
            <person name="Santos F.R."/>
            <person name="Vidigal T.H.D.A."/>
            <person name="Brescovit A.D."/>
            <person name="Santos A.J."/>
        </authorList>
    </citation>
    <scope>NUCLEOTIDE SEQUENCE</scope>
    <source>
        <tissue evidence="1">Shoot tissue taken approximately 20 cm above the soil surface</tissue>
    </source>
</reference>
<protein>
    <submittedName>
        <fullName evidence="1">Uncharacterized protein</fullName>
    </submittedName>
</protein>
<reference evidence="1" key="2">
    <citation type="journal article" date="2015" name="Data Brief">
        <title>Shoot transcriptome of the giant reed, Arundo donax.</title>
        <authorList>
            <person name="Barrero R.A."/>
            <person name="Guerrero F.D."/>
            <person name="Moolhuijzen P."/>
            <person name="Goolsby J.A."/>
            <person name="Tidwell J."/>
            <person name="Bellgard S.E."/>
            <person name="Bellgard M.I."/>
        </authorList>
    </citation>
    <scope>NUCLEOTIDE SEQUENCE</scope>
    <source>
        <tissue evidence="1">Shoot tissue taken approximately 20 cm above the soil surface</tissue>
    </source>
</reference>
<accession>A0A0A9ECF4</accession>